<evidence type="ECO:0000256" key="6">
    <source>
        <dbReference type="ARBA" id="ARBA00022771"/>
    </source>
</evidence>
<dbReference type="PROSITE" id="PS51188">
    <property type="entry name" value="ZF_CR"/>
    <property type="match status" value="1"/>
</dbReference>
<keyword evidence="5" id="KW-0677">Repeat</keyword>
<dbReference type="InterPro" id="IPR036869">
    <property type="entry name" value="J_dom_sf"/>
</dbReference>
<evidence type="ECO:0000259" key="13">
    <source>
        <dbReference type="PROSITE" id="PS51188"/>
    </source>
</evidence>
<dbReference type="SMART" id="SM00271">
    <property type="entry name" value="DnaJ"/>
    <property type="match status" value="1"/>
</dbReference>
<evidence type="ECO:0000256" key="11">
    <source>
        <dbReference type="SAM" id="MobiDB-lite"/>
    </source>
</evidence>
<dbReference type="CDD" id="cd10719">
    <property type="entry name" value="DnaJ_zf"/>
    <property type="match status" value="1"/>
</dbReference>
<keyword evidence="7 10" id="KW-0862">Zinc</keyword>
<dbReference type="GO" id="GO:0006457">
    <property type="term" value="P:protein folding"/>
    <property type="evidence" value="ECO:0007669"/>
    <property type="project" value="InterPro"/>
</dbReference>
<dbReference type="InterPro" id="IPR012724">
    <property type="entry name" value="DnaJ"/>
</dbReference>
<dbReference type="InterPro" id="IPR001623">
    <property type="entry name" value="DnaJ_domain"/>
</dbReference>
<keyword evidence="9" id="KW-0449">Lipoprotein</keyword>
<keyword evidence="6 10" id="KW-0863">Zinc-finger</keyword>
<proteinExistence type="inferred from homology"/>
<dbReference type="SUPFAM" id="SSF46565">
    <property type="entry name" value="Chaperone J-domain"/>
    <property type="match status" value="1"/>
</dbReference>
<feature type="compositionally biased region" description="Acidic residues" evidence="11">
    <location>
        <begin position="379"/>
        <end position="388"/>
    </location>
</feature>
<dbReference type="FunFam" id="1.10.287.110:FF:000014">
    <property type="entry name" value="dnaJ homolog subfamily A member 1"/>
    <property type="match status" value="1"/>
</dbReference>
<dbReference type="Gene3D" id="1.10.287.110">
    <property type="entry name" value="DnaJ domain"/>
    <property type="match status" value="1"/>
</dbReference>
<feature type="compositionally biased region" description="Basic and acidic residues" evidence="11">
    <location>
        <begin position="369"/>
        <end position="378"/>
    </location>
</feature>
<keyword evidence="3" id="KW-0597">Phosphoprotein</keyword>
<dbReference type="Pfam" id="PF00226">
    <property type="entry name" value="DnaJ"/>
    <property type="match status" value="1"/>
</dbReference>
<evidence type="ECO:0000256" key="9">
    <source>
        <dbReference type="ARBA" id="ARBA00023288"/>
    </source>
</evidence>
<dbReference type="GO" id="GO:0051082">
    <property type="term" value="F:unfolded protein binding"/>
    <property type="evidence" value="ECO:0007669"/>
    <property type="project" value="InterPro"/>
</dbReference>
<dbReference type="GO" id="GO:0005524">
    <property type="term" value="F:ATP binding"/>
    <property type="evidence" value="ECO:0007669"/>
    <property type="project" value="InterPro"/>
</dbReference>
<comment type="caution">
    <text evidence="14">The sequence shown here is derived from an EMBL/GenBank/DDBJ whole genome shotgun (WGS) entry which is preliminary data.</text>
</comment>
<dbReference type="AlphaFoldDB" id="A0AA88Y1X2"/>
<evidence type="ECO:0000256" key="8">
    <source>
        <dbReference type="ARBA" id="ARBA00023136"/>
    </source>
</evidence>
<comment type="subcellular location">
    <subcellularLocation>
        <location evidence="1">Membrane</location>
        <topology evidence="1">Lipid-anchor</topology>
    </subcellularLocation>
</comment>
<dbReference type="Gene3D" id="2.60.260.20">
    <property type="entry name" value="Urease metallochaperone UreE, N-terminal domain"/>
    <property type="match status" value="2"/>
</dbReference>
<accession>A0AA88Y1X2</accession>
<feature type="region of interest" description="Disordered" evidence="11">
    <location>
        <begin position="355"/>
        <end position="400"/>
    </location>
</feature>
<dbReference type="FunFam" id="2.10.230.10:FF:000005">
    <property type="entry name" value="DnaJ homolog subfamily A member 1"/>
    <property type="match status" value="1"/>
</dbReference>
<dbReference type="FunFam" id="2.60.260.20:FF:000003">
    <property type="entry name" value="DnaJ subfamily A member 2"/>
    <property type="match status" value="1"/>
</dbReference>
<organism evidence="14 15">
    <name type="scientific">Pinctada imbricata</name>
    <name type="common">Atlantic pearl-oyster</name>
    <name type="synonym">Pinctada martensii</name>
    <dbReference type="NCBI Taxonomy" id="66713"/>
    <lineage>
        <taxon>Eukaryota</taxon>
        <taxon>Metazoa</taxon>
        <taxon>Spiralia</taxon>
        <taxon>Lophotrochozoa</taxon>
        <taxon>Mollusca</taxon>
        <taxon>Bivalvia</taxon>
        <taxon>Autobranchia</taxon>
        <taxon>Pteriomorphia</taxon>
        <taxon>Pterioida</taxon>
        <taxon>Pterioidea</taxon>
        <taxon>Pteriidae</taxon>
        <taxon>Pinctada</taxon>
    </lineage>
</organism>
<keyword evidence="4 10" id="KW-0479">Metal-binding</keyword>
<dbReference type="InterPro" id="IPR002939">
    <property type="entry name" value="DnaJ_C"/>
</dbReference>
<dbReference type="InterPro" id="IPR018253">
    <property type="entry name" value="DnaJ_domain_CS"/>
</dbReference>
<dbReference type="GO" id="GO:0008270">
    <property type="term" value="F:zinc ion binding"/>
    <property type="evidence" value="ECO:0007669"/>
    <property type="project" value="UniProtKB-KW"/>
</dbReference>
<keyword evidence="15" id="KW-1185">Reference proteome</keyword>
<evidence type="ECO:0000256" key="7">
    <source>
        <dbReference type="ARBA" id="ARBA00022833"/>
    </source>
</evidence>
<dbReference type="InterPro" id="IPR036410">
    <property type="entry name" value="HSP_DnaJ_Cys-rich_dom_sf"/>
</dbReference>
<dbReference type="CDD" id="cd10747">
    <property type="entry name" value="DnaJ_C"/>
    <property type="match status" value="1"/>
</dbReference>
<dbReference type="Pfam" id="PF00684">
    <property type="entry name" value="DnaJ_CXXCXGXG"/>
    <property type="match status" value="1"/>
</dbReference>
<sequence>MVKETAYYDILGVKPSAQPDEIKKAYRKLALKFHPDKNPEDPEKFKQISQAYEVLSDPKKRDLYDEGGEEAIKGGGGSSQFHNPFDVFDMFFGGGASSRRRGPTKGRNAVHQMKVSLEDIYNGATRKLALQKNVICQKCEGRGGKEGAVEKCVTCRGTGVQIKMQQLGPMMMQQIQSVCSDCRGQGERINAKNRCKTCQGRKVIKESKILEVHVDKGMSDGENIRFHGEGDQEPGVEPGDIVVVLDEEQHDVYRRRGIDLLMQMELQLVEALCGFRKTITTLDKRTLIISTLPGEVIKHNEIKCIMNEGMPTYRNPFEKGHLIITFDVKFPEKLHHIADIEKFLPKREELVVPEGADEHDLVEYDPEEEKNHQYREAYHDDDDSDDEFGQGGQRVQCASH</sequence>
<dbReference type="PANTHER" id="PTHR43888">
    <property type="entry name" value="DNAJ-LIKE-2, ISOFORM A-RELATED"/>
    <property type="match status" value="1"/>
</dbReference>
<evidence type="ECO:0000256" key="4">
    <source>
        <dbReference type="ARBA" id="ARBA00022723"/>
    </source>
</evidence>
<dbReference type="InterPro" id="IPR044713">
    <property type="entry name" value="DNJA1/2-like"/>
</dbReference>
<dbReference type="GO" id="GO:0030544">
    <property type="term" value="F:Hsp70 protein binding"/>
    <property type="evidence" value="ECO:0007669"/>
    <property type="project" value="InterPro"/>
</dbReference>
<protein>
    <submittedName>
        <fullName evidence="14">Uncharacterized protein</fullName>
    </submittedName>
</protein>
<evidence type="ECO:0000256" key="2">
    <source>
        <dbReference type="ARBA" id="ARBA00022481"/>
    </source>
</evidence>
<dbReference type="PROSITE" id="PS50076">
    <property type="entry name" value="DNAJ_2"/>
    <property type="match status" value="1"/>
</dbReference>
<dbReference type="CDD" id="cd06257">
    <property type="entry name" value="DnaJ"/>
    <property type="match status" value="1"/>
</dbReference>
<dbReference type="InterPro" id="IPR001305">
    <property type="entry name" value="HSP_DnaJ_Cys-rich_dom"/>
</dbReference>
<keyword evidence="8" id="KW-0472">Membrane</keyword>
<evidence type="ECO:0000313" key="15">
    <source>
        <dbReference type="Proteomes" id="UP001186944"/>
    </source>
</evidence>
<evidence type="ECO:0000313" key="14">
    <source>
        <dbReference type="EMBL" id="KAK3094437.1"/>
    </source>
</evidence>
<dbReference type="SUPFAM" id="SSF49493">
    <property type="entry name" value="HSP40/DnaJ peptide-binding domain"/>
    <property type="match status" value="2"/>
</dbReference>
<evidence type="ECO:0000259" key="12">
    <source>
        <dbReference type="PROSITE" id="PS50076"/>
    </source>
</evidence>
<name>A0AA88Y1X2_PINIB</name>
<feature type="domain" description="CR-type" evidence="13">
    <location>
        <begin position="123"/>
        <end position="207"/>
    </location>
</feature>
<dbReference type="Pfam" id="PF01556">
    <property type="entry name" value="DnaJ_C"/>
    <property type="match status" value="1"/>
</dbReference>
<evidence type="ECO:0000256" key="3">
    <source>
        <dbReference type="ARBA" id="ARBA00022553"/>
    </source>
</evidence>
<dbReference type="PRINTS" id="PR00625">
    <property type="entry name" value="JDOMAIN"/>
</dbReference>
<evidence type="ECO:0000256" key="10">
    <source>
        <dbReference type="PROSITE-ProRule" id="PRU00546"/>
    </source>
</evidence>
<keyword evidence="2" id="KW-0488">Methylation</keyword>
<feature type="zinc finger region" description="CR-type" evidence="10">
    <location>
        <begin position="123"/>
        <end position="207"/>
    </location>
</feature>
<dbReference type="EMBL" id="VSWD01000008">
    <property type="protein sequence ID" value="KAK3094437.1"/>
    <property type="molecule type" value="Genomic_DNA"/>
</dbReference>
<evidence type="ECO:0000256" key="5">
    <source>
        <dbReference type="ARBA" id="ARBA00022737"/>
    </source>
</evidence>
<gene>
    <name evidence="14" type="ORF">FSP39_001770</name>
</gene>
<evidence type="ECO:0000256" key="1">
    <source>
        <dbReference type="ARBA" id="ARBA00004635"/>
    </source>
</evidence>
<dbReference type="HAMAP" id="MF_01152">
    <property type="entry name" value="DnaJ"/>
    <property type="match status" value="1"/>
</dbReference>
<feature type="domain" description="J" evidence="12">
    <location>
        <begin position="6"/>
        <end position="68"/>
    </location>
</feature>
<reference evidence="14" key="1">
    <citation type="submission" date="2019-08" db="EMBL/GenBank/DDBJ databases">
        <title>The improved chromosome-level genome for the pearl oyster Pinctada fucata martensii using PacBio sequencing and Hi-C.</title>
        <authorList>
            <person name="Zheng Z."/>
        </authorList>
    </citation>
    <scope>NUCLEOTIDE SEQUENCE</scope>
    <source>
        <strain evidence="14">ZZ-2019</strain>
        <tissue evidence="14">Adductor muscle</tissue>
    </source>
</reference>
<dbReference type="InterPro" id="IPR008971">
    <property type="entry name" value="HSP40/DnaJ_pept-bd"/>
</dbReference>
<dbReference type="GO" id="GO:0009408">
    <property type="term" value="P:response to heat"/>
    <property type="evidence" value="ECO:0007669"/>
    <property type="project" value="InterPro"/>
</dbReference>
<dbReference type="Gene3D" id="2.10.230.10">
    <property type="entry name" value="Heat shock protein DnaJ, cysteine-rich domain"/>
    <property type="match status" value="1"/>
</dbReference>
<dbReference type="GO" id="GO:0016020">
    <property type="term" value="C:membrane"/>
    <property type="evidence" value="ECO:0007669"/>
    <property type="project" value="UniProtKB-SubCell"/>
</dbReference>
<dbReference type="Proteomes" id="UP001186944">
    <property type="component" value="Unassembled WGS sequence"/>
</dbReference>
<dbReference type="SUPFAM" id="SSF57938">
    <property type="entry name" value="DnaJ/Hsp40 cysteine-rich domain"/>
    <property type="match status" value="1"/>
</dbReference>
<dbReference type="PROSITE" id="PS00636">
    <property type="entry name" value="DNAJ_1"/>
    <property type="match status" value="1"/>
</dbReference>